<dbReference type="InterPro" id="IPR036388">
    <property type="entry name" value="WH-like_DNA-bd_sf"/>
</dbReference>
<dbReference type="EMBL" id="FZOH01000001">
    <property type="protein sequence ID" value="SNR90023.1"/>
    <property type="molecule type" value="Genomic_DNA"/>
</dbReference>
<protein>
    <submittedName>
        <fullName evidence="3">ANTAR domain-containing protein</fullName>
    </submittedName>
</protein>
<feature type="domain" description="ANTAR" evidence="2">
    <location>
        <begin position="88"/>
        <end position="149"/>
    </location>
</feature>
<dbReference type="InterPro" id="IPR011006">
    <property type="entry name" value="CheY-like_superfamily"/>
</dbReference>
<evidence type="ECO:0000313" key="4">
    <source>
        <dbReference type="Proteomes" id="UP000198386"/>
    </source>
</evidence>
<dbReference type="SMART" id="SM01012">
    <property type="entry name" value="ANTAR"/>
    <property type="match status" value="1"/>
</dbReference>
<keyword evidence="4" id="KW-1185">Reference proteome</keyword>
<dbReference type="PROSITE" id="PS50921">
    <property type="entry name" value="ANTAR"/>
    <property type="match status" value="1"/>
</dbReference>
<dbReference type="InterPro" id="IPR005561">
    <property type="entry name" value="ANTAR"/>
</dbReference>
<feature type="region of interest" description="Disordered" evidence="1">
    <location>
        <begin position="156"/>
        <end position="199"/>
    </location>
</feature>
<gene>
    <name evidence="3" type="ORF">SAMN04488107_0526</name>
</gene>
<dbReference type="SUPFAM" id="SSF52172">
    <property type="entry name" value="CheY-like"/>
    <property type="match status" value="1"/>
</dbReference>
<feature type="compositionally biased region" description="Low complexity" evidence="1">
    <location>
        <begin position="162"/>
        <end position="174"/>
    </location>
</feature>
<accession>A0A239A554</accession>
<feature type="region of interest" description="Disordered" evidence="1">
    <location>
        <begin position="62"/>
        <end position="82"/>
    </location>
</feature>
<dbReference type="RefSeq" id="WP_089402303.1">
    <property type="nucleotide sequence ID" value="NZ_FZOH01000001.1"/>
</dbReference>
<dbReference type="Pfam" id="PF03861">
    <property type="entry name" value="ANTAR"/>
    <property type="match status" value="1"/>
</dbReference>
<dbReference type="Proteomes" id="UP000198386">
    <property type="component" value="Unassembled WGS sequence"/>
</dbReference>
<evidence type="ECO:0000259" key="2">
    <source>
        <dbReference type="PROSITE" id="PS50921"/>
    </source>
</evidence>
<sequence length="199" mass="20804">MTSDSVPSPAPGQAADSPSVVVARTGRGWRVFAPGCAQDVDDLLEGLSLADLVAEELGCPAEPDRAARRAARGTTADGDAEDPRDARIAALERTVAQLEHALAARVVTERAIGVLAERHATAPRSAFEVLRGQARSLGRPVHELAREVMATLDRLTEPTPQPAADAVPALAAVPRRTGPRRVERGSVRPGASVPADGRP</sequence>
<dbReference type="AlphaFoldDB" id="A0A239A554"/>
<dbReference type="OrthoDB" id="3683444at2"/>
<evidence type="ECO:0000313" key="3">
    <source>
        <dbReference type="EMBL" id="SNR90023.1"/>
    </source>
</evidence>
<organism evidence="3 4">
    <name type="scientific">Geodermatophilus saharensis</name>
    <dbReference type="NCBI Taxonomy" id="1137994"/>
    <lineage>
        <taxon>Bacteria</taxon>
        <taxon>Bacillati</taxon>
        <taxon>Actinomycetota</taxon>
        <taxon>Actinomycetes</taxon>
        <taxon>Geodermatophilales</taxon>
        <taxon>Geodermatophilaceae</taxon>
        <taxon>Geodermatophilus</taxon>
    </lineage>
</organism>
<name>A0A239A554_9ACTN</name>
<dbReference type="GO" id="GO:0003723">
    <property type="term" value="F:RNA binding"/>
    <property type="evidence" value="ECO:0007669"/>
    <property type="project" value="InterPro"/>
</dbReference>
<proteinExistence type="predicted"/>
<evidence type="ECO:0000256" key="1">
    <source>
        <dbReference type="SAM" id="MobiDB-lite"/>
    </source>
</evidence>
<feature type="region of interest" description="Disordered" evidence="1">
    <location>
        <begin position="1"/>
        <end position="20"/>
    </location>
</feature>
<reference evidence="4" key="1">
    <citation type="submission" date="2017-06" db="EMBL/GenBank/DDBJ databases">
        <authorList>
            <person name="Varghese N."/>
            <person name="Submissions S."/>
        </authorList>
    </citation>
    <scope>NUCLEOTIDE SEQUENCE [LARGE SCALE GENOMIC DNA]</scope>
    <source>
        <strain evidence="4">DSM 45423</strain>
    </source>
</reference>
<dbReference type="Gene3D" id="1.10.10.10">
    <property type="entry name" value="Winged helix-like DNA-binding domain superfamily/Winged helix DNA-binding domain"/>
    <property type="match status" value="1"/>
</dbReference>